<organism evidence="3 4">
    <name type="scientific">Diatrype stigma</name>
    <dbReference type="NCBI Taxonomy" id="117547"/>
    <lineage>
        <taxon>Eukaryota</taxon>
        <taxon>Fungi</taxon>
        <taxon>Dikarya</taxon>
        <taxon>Ascomycota</taxon>
        <taxon>Pezizomycotina</taxon>
        <taxon>Sordariomycetes</taxon>
        <taxon>Xylariomycetidae</taxon>
        <taxon>Xylariales</taxon>
        <taxon>Diatrypaceae</taxon>
        <taxon>Diatrype</taxon>
    </lineage>
</organism>
<dbReference type="PANTHER" id="PTHR11736:SF14">
    <property type="entry name" value="NSE3 HOMOLOG, SMC5-SMC6 COMPLEX COMPONENT"/>
    <property type="match status" value="1"/>
</dbReference>
<evidence type="ECO:0000313" key="4">
    <source>
        <dbReference type="Proteomes" id="UP001320420"/>
    </source>
</evidence>
<dbReference type="AlphaFoldDB" id="A0AAN9UQK0"/>
<dbReference type="InterPro" id="IPR041899">
    <property type="entry name" value="MAGE_WH2"/>
</dbReference>
<evidence type="ECO:0000313" key="3">
    <source>
        <dbReference type="EMBL" id="KAK7750460.1"/>
    </source>
</evidence>
<proteinExistence type="predicted"/>
<dbReference type="Gene3D" id="1.10.10.1200">
    <property type="entry name" value="MAGE homology domain, winged helix WH1 motif"/>
    <property type="match status" value="1"/>
</dbReference>
<reference evidence="3 4" key="1">
    <citation type="submission" date="2024-02" db="EMBL/GenBank/DDBJ databases">
        <title>De novo assembly and annotation of 12 fungi associated with fruit tree decline syndrome in Ontario, Canada.</title>
        <authorList>
            <person name="Sulman M."/>
            <person name="Ellouze W."/>
            <person name="Ilyukhin E."/>
        </authorList>
    </citation>
    <scope>NUCLEOTIDE SEQUENCE [LARGE SCALE GENOMIC DNA]</scope>
    <source>
        <strain evidence="3 4">M11/M66-122</strain>
    </source>
</reference>
<feature type="region of interest" description="Disordered" evidence="1">
    <location>
        <begin position="1"/>
        <end position="56"/>
    </location>
</feature>
<evidence type="ECO:0000259" key="2">
    <source>
        <dbReference type="PROSITE" id="PS50838"/>
    </source>
</evidence>
<dbReference type="Pfam" id="PF01454">
    <property type="entry name" value="MAGE"/>
    <property type="match status" value="1"/>
</dbReference>
<name>A0AAN9UQK0_9PEZI</name>
<dbReference type="Proteomes" id="UP001320420">
    <property type="component" value="Unassembled WGS sequence"/>
</dbReference>
<dbReference type="EMBL" id="JAKJXP020000064">
    <property type="protein sequence ID" value="KAK7750460.1"/>
    <property type="molecule type" value="Genomic_DNA"/>
</dbReference>
<dbReference type="GO" id="GO:0005634">
    <property type="term" value="C:nucleus"/>
    <property type="evidence" value="ECO:0007669"/>
    <property type="project" value="TreeGrafter"/>
</dbReference>
<dbReference type="Gene3D" id="1.10.10.1210">
    <property type="entry name" value="MAGE homology domain, winged helix WH2 motif"/>
    <property type="match status" value="1"/>
</dbReference>
<dbReference type="SMART" id="SM01373">
    <property type="entry name" value="MAGE"/>
    <property type="match status" value="1"/>
</dbReference>
<evidence type="ECO:0000256" key="1">
    <source>
        <dbReference type="SAM" id="MobiDB-lite"/>
    </source>
</evidence>
<protein>
    <recommendedName>
        <fullName evidence="2">MAGE domain-containing protein</fullName>
    </recommendedName>
</protein>
<sequence length="301" mass="33654">MPPQSQRRRRTGNHADNDPDETISRRRQGRRPNDSDEDSGASEAEQEDVSMDQSGDGAEDLLANKLVRYALACEYARMPIKRDGIRDKVLGNNARLFRRVFDGAQTQLRQVFGMEMAELPVKEKRTLKEKQKATARKATSQASQSSRQYILVSILPAEYKAHAIIAPARVPSSQEEASYIGFYTMIVSLIVLSGGELSDMKLRRHLGRMNASQNLPMDKTDNVLQKLVRQGYVDKVVEKSEGDEDTVTWCVGSRGRVEIPPQSIAAFVTEVWGELPDDFNKKLAKSLGLQEARQDGEDGAE</sequence>
<gene>
    <name evidence="3" type="ORF">SLS62_007650</name>
</gene>
<feature type="domain" description="MAGE" evidence="2">
    <location>
        <begin position="59"/>
        <end position="119"/>
    </location>
</feature>
<dbReference type="InterPro" id="IPR041898">
    <property type="entry name" value="MAGE_WH1"/>
</dbReference>
<feature type="compositionally biased region" description="Basic residues" evidence="1">
    <location>
        <begin position="1"/>
        <end position="12"/>
    </location>
</feature>
<dbReference type="InterPro" id="IPR002190">
    <property type="entry name" value="MHD_dom"/>
</dbReference>
<keyword evidence="4" id="KW-1185">Reference proteome</keyword>
<dbReference type="GO" id="GO:0006281">
    <property type="term" value="P:DNA repair"/>
    <property type="evidence" value="ECO:0007669"/>
    <property type="project" value="TreeGrafter"/>
</dbReference>
<comment type="caution">
    <text evidence="3">The sequence shown here is derived from an EMBL/GenBank/DDBJ whole genome shotgun (WGS) entry which is preliminary data.</text>
</comment>
<dbReference type="InterPro" id="IPR037445">
    <property type="entry name" value="MAGE"/>
</dbReference>
<dbReference type="PROSITE" id="PS50838">
    <property type="entry name" value="MAGE"/>
    <property type="match status" value="1"/>
</dbReference>
<dbReference type="PANTHER" id="PTHR11736">
    <property type="entry name" value="MELANOMA-ASSOCIATED ANTIGEN MAGE ANTIGEN"/>
    <property type="match status" value="1"/>
</dbReference>
<accession>A0AAN9UQK0</accession>
<feature type="compositionally biased region" description="Acidic residues" evidence="1">
    <location>
        <begin position="35"/>
        <end position="50"/>
    </location>
</feature>